<keyword evidence="3" id="KW-1185">Reference proteome</keyword>
<reference evidence="2 3" key="1">
    <citation type="submission" date="2018-04" db="EMBL/GenBank/DDBJ databases">
        <title>Novel Campyloabacter and Helicobacter Species and Strains.</title>
        <authorList>
            <person name="Mannion A.J."/>
            <person name="Shen Z."/>
            <person name="Fox J.G."/>
        </authorList>
    </citation>
    <scope>NUCLEOTIDE SEQUENCE [LARGE SCALE GENOMIC DNA]</scope>
    <source>
        <strain evidence="2 3">MIT 04-9362</strain>
    </source>
</reference>
<evidence type="ECO:0000313" key="3">
    <source>
        <dbReference type="Proteomes" id="UP000256695"/>
    </source>
</evidence>
<name>A0A3D8J9F6_9HELI</name>
<dbReference type="PANTHER" id="PTHR31876:SF26">
    <property type="entry name" value="PROTEIN LIKE COV 2"/>
    <property type="match status" value="1"/>
</dbReference>
<dbReference type="Proteomes" id="UP000256695">
    <property type="component" value="Unassembled WGS sequence"/>
</dbReference>
<accession>A0A3D8J9F6</accession>
<evidence type="ECO:0000256" key="1">
    <source>
        <dbReference type="SAM" id="Phobius"/>
    </source>
</evidence>
<gene>
    <name evidence="2" type="ORF">CQA57_02955</name>
</gene>
<dbReference type="EMBL" id="NXLX01000005">
    <property type="protein sequence ID" value="RDU74068.1"/>
    <property type="molecule type" value="Genomic_DNA"/>
</dbReference>
<keyword evidence="1" id="KW-0812">Transmembrane</keyword>
<dbReference type="AlphaFoldDB" id="A0A3D8J9F6"/>
<dbReference type="InterPro" id="IPR007462">
    <property type="entry name" value="COV1-like"/>
</dbReference>
<comment type="caution">
    <text evidence="2">The sequence shown here is derived from an EMBL/GenBank/DDBJ whole genome shotgun (WGS) entry which is preliminary data.</text>
</comment>
<sequence length="180" mass="20040">MQGIFRLLGKGLLVILPFLILVWILSFFYGIIQHLVQFVFNTTANSIFATSVIFVIIFLIVLYAGYLFEKKREFILLKISEIFIAKIPGIGSIYGVLKDVVKMFSGSGGESYLGVAMIDLAGSDVIGFMTKEEEDFFWVFVPTTPNPTSGILLRVPKDKIRKTDMSVSDGLKKVVSLGIK</sequence>
<dbReference type="RefSeq" id="WP_115578750.1">
    <property type="nucleotide sequence ID" value="NZ_NXLX01000005.1"/>
</dbReference>
<feature type="transmembrane region" description="Helical" evidence="1">
    <location>
        <begin position="44"/>
        <end position="68"/>
    </location>
</feature>
<evidence type="ECO:0000313" key="2">
    <source>
        <dbReference type="EMBL" id="RDU74068.1"/>
    </source>
</evidence>
<evidence type="ECO:0008006" key="4">
    <source>
        <dbReference type="Google" id="ProtNLM"/>
    </source>
</evidence>
<protein>
    <recommendedName>
        <fullName evidence="4">DUF502 domain-containing protein</fullName>
    </recommendedName>
</protein>
<organism evidence="2 3">
    <name type="scientific">Helicobacter anseris</name>
    <dbReference type="NCBI Taxonomy" id="375926"/>
    <lineage>
        <taxon>Bacteria</taxon>
        <taxon>Pseudomonadati</taxon>
        <taxon>Campylobacterota</taxon>
        <taxon>Epsilonproteobacteria</taxon>
        <taxon>Campylobacterales</taxon>
        <taxon>Helicobacteraceae</taxon>
        <taxon>Helicobacter</taxon>
    </lineage>
</organism>
<keyword evidence="1" id="KW-0472">Membrane</keyword>
<dbReference type="Pfam" id="PF04367">
    <property type="entry name" value="DUF502"/>
    <property type="match status" value="1"/>
</dbReference>
<dbReference type="OrthoDB" id="9780267at2"/>
<dbReference type="PANTHER" id="PTHR31876">
    <property type="entry name" value="COV-LIKE PROTEIN 1"/>
    <property type="match status" value="1"/>
</dbReference>
<feature type="transmembrane region" description="Helical" evidence="1">
    <location>
        <begin position="12"/>
        <end position="32"/>
    </location>
</feature>
<keyword evidence="1" id="KW-1133">Transmembrane helix</keyword>
<proteinExistence type="predicted"/>